<reference evidence="2" key="1">
    <citation type="journal article" date="2014" name="Front. Microbiol.">
        <title>High frequency of phylogenetically diverse reductive dehalogenase-homologous genes in deep subseafloor sedimentary metagenomes.</title>
        <authorList>
            <person name="Kawai M."/>
            <person name="Futagami T."/>
            <person name="Toyoda A."/>
            <person name="Takaki Y."/>
            <person name="Nishi S."/>
            <person name="Hori S."/>
            <person name="Arai W."/>
            <person name="Tsubouchi T."/>
            <person name="Morono Y."/>
            <person name="Uchiyama I."/>
            <person name="Ito T."/>
            <person name="Fujiyama A."/>
            <person name="Inagaki F."/>
            <person name="Takami H."/>
        </authorList>
    </citation>
    <scope>NUCLEOTIDE SEQUENCE</scope>
    <source>
        <strain evidence="2">Expedition CK06-06</strain>
    </source>
</reference>
<name>X0USE7_9ZZZZ</name>
<comment type="caution">
    <text evidence="2">The sequence shown here is derived from an EMBL/GenBank/DDBJ whole genome shotgun (WGS) entry which is preliminary data.</text>
</comment>
<dbReference type="PANTHER" id="PTHR48090">
    <property type="entry name" value="UNDECAPRENYL-PHOSPHATE 4-DEOXY-4-FORMAMIDO-L-ARABINOSE TRANSFERASE-RELATED"/>
    <property type="match status" value="1"/>
</dbReference>
<accession>X0USE7</accession>
<evidence type="ECO:0000313" key="2">
    <source>
        <dbReference type="EMBL" id="GAF91385.1"/>
    </source>
</evidence>
<organism evidence="2">
    <name type="scientific">marine sediment metagenome</name>
    <dbReference type="NCBI Taxonomy" id="412755"/>
    <lineage>
        <taxon>unclassified sequences</taxon>
        <taxon>metagenomes</taxon>
        <taxon>ecological metagenomes</taxon>
    </lineage>
</organism>
<feature type="non-terminal residue" evidence="2">
    <location>
        <position position="248"/>
    </location>
</feature>
<dbReference type="AlphaFoldDB" id="X0USE7"/>
<sequence length="248" mass="27656">MYKGNSIAVVVPAHNEEELIGPTLADVPDYVDSIIVTDDASTDDTAARVEEIARRDARIVLIRHERNQGKGSAVVDGYRRAMQQGHDIVVTMDGDNQMPSEHLGSLLDPLIERGYDAAKGNRFLAAPGTLGSMPKYRLLGNILLTLATKIASGYWSIFDSQNGFWAVTAASLAKLDLLRIARRYDLENSLLIHLNILGARVADVPIPARYGNEISGIRLWRVTPRILLTLFTGFWRRVLLRYVLYNFH</sequence>
<gene>
    <name evidence="2" type="ORF">S01H1_20995</name>
</gene>
<evidence type="ECO:0000259" key="1">
    <source>
        <dbReference type="Pfam" id="PF00535"/>
    </source>
</evidence>
<feature type="domain" description="Glycosyltransferase 2-like" evidence="1">
    <location>
        <begin position="9"/>
        <end position="165"/>
    </location>
</feature>
<dbReference type="EMBL" id="BARS01011571">
    <property type="protein sequence ID" value="GAF91385.1"/>
    <property type="molecule type" value="Genomic_DNA"/>
</dbReference>
<dbReference type="Pfam" id="PF00535">
    <property type="entry name" value="Glycos_transf_2"/>
    <property type="match status" value="1"/>
</dbReference>
<protein>
    <recommendedName>
        <fullName evidence="1">Glycosyltransferase 2-like domain-containing protein</fullName>
    </recommendedName>
</protein>
<dbReference type="InterPro" id="IPR001173">
    <property type="entry name" value="Glyco_trans_2-like"/>
</dbReference>
<dbReference type="Gene3D" id="3.90.550.10">
    <property type="entry name" value="Spore Coat Polysaccharide Biosynthesis Protein SpsA, Chain A"/>
    <property type="match status" value="1"/>
</dbReference>
<dbReference type="InterPro" id="IPR050256">
    <property type="entry name" value="Glycosyltransferase_2"/>
</dbReference>
<dbReference type="CDD" id="cd04179">
    <property type="entry name" value="DPM_DPG-synthase_like"/>
    <property type="match status" value="1"/>
</dbReference>
<dbReference type="SUPFAM" id="SSF53448">
    <property type="entry name" value="Nucleotide-diphospho-sugar transferases"/>
    <property type="match status" value="1"/>
</dbReference>
<proteinExistence type="predicted"/>
<dbReference type="InterPro" id="IPR029044">
    <property type="entry name" value="Nucleotide-diphossugar_trans"/>
</dbReference>
<dbReference type="PANTHER" id="PTHR48090:SF7">
    <property type="entry name" value="RFBJ PROTEIN"/>
    <property type="match status" value="1"/>
</dbReference>